<evidence type="ECO:0000313" key="3">
    <source>
        <dbReference type="EMBL" id="MCC2031141.1"/>
    </source>
</evidence>
<evidence type="ECO:0000313" key="4">
    <source>
        <dbReference type="Proteomes" id="UP001139354"/>
    </source>
</evidence>
<keyword evidence="2" id="KW-0472">Membrane</keyword>
<keyword evidence="2" id="KW-0812">Transmembrane</keyword>
<evidence type="ECO:0000256" key="2">
    <source>
        <dbReference type="SAM" id="Phobius"/>
    </source>
</evidence>
<sequence length="388" mass="40198">MHLPLRRRATASALLPALGIAALAAVLALGSVFAGPTPSARAETTDGPEVTWGVRTAPAAEGEERENYEYRVEPGESVRDALIVSNYDAVPLVLDVYAADGFTTSSGQLDAAMRDVPPRLVGAWVRPDADRVTVQPGESIEVPFTLEVPANATPGDHAGAILTTLKTPQVEDGVTVDRRLGIRILLRVGGEIAPAASIDDLRVDYEGTLNPFGTGAATVSYTVTNSGNTRLSAAQAVAVAGPLGLFPADAAGTEDVPELLPGESWPMTVHIEGVAPSVVLTARVTLSPEAPSDTTPAPAAVEASSSTLALPWTLAVLILIVGALIALAVRRRRAAVVRRTAAEDLRVQSAVAQALRERDGREADASVAVDEDARVESAAAAGEPAQKT</sequence>
<keyword evidence="2" id="KW-1133">Transmembrane helix</keyword>
<dbReference type="EMBL" id="JAGTTN010000001">
    <property type="protein sequence ID" value="MCC2031141.1"/>
    <property type="molecule type" value="Genomic_DNA"/>
</dbReference>
<reference evidence="3" key="1">
    <citation type="submission" date="2021-04" db="EMBL/GenBank/DDBJ databases">
        <title>Microbacterium tenobrionis sp. nov. and Microbacterium allomyrinae sp. nov., isolated from larvae of Tenobrio molitor and Allomyrina dichotoma, respectively.</title>
        <authorList>
            <person name="Lee S.D."/>
        </authorList>
    </citation>
    <scope>NUCLEOTIDE SEQUENCE</scope>
    <source>
        <strain evidence="3">BWT-G7</strain>
    </source>
</reference>
<gene>
    <name evidence="3" type="ORF">KEC57_02980</name>
</gene>
<name>A0A9X1LSQ5_9MICO</name>
<accession>A0A9X1LSQ5</accession>
<proteinExistence type="predicted"/>
<keyword evidence="4" id="KW-1185">Reference proteome</keyword>
<protein>
    <submittedName>
        <fullName evidence="3">DUF916 domain-containing protein</fullName>
    </submittedName>
</protein>
<dbReference type="AlphaFoldDB" id="A0A9X1LSQ5"/>
<feature type="transmembrane region" description="Helical" evidence="2">
    <location>
        <begin position="309"/>
        <end position="329"/>
    </location>
</feature>
<evidence type="ECO:0000256" key="1">
    <source>
        <dbReference type="SAM" id="MobiDB-lite"/>
    </source>
</evidence>
<dbReference type="RefSeq" id="WP_229383013.1">
    <property type="nucleotide sequence ID" value="NZ_JAGTTN010000001.1"/>
</dbReference>
<dbReference type="Proteomes" id="UP001139354">
    <property type="component" value="Unassembled WGS sequence"/>
</dbReference>
<feature type="region of interest" description="Disordered" evidence="1">
    <location>
        <begin position="357"/>
        <end position="388"/>
    </location>
</feature>
<organism evidence="3 4">
    <name type="scientific">Microbacterium allomyrinae</name>
    <dbReference type="NCBI Taxonomy" id="2830666"/>
    <lineage>
        <taxon>Bacteria</taxon>
        <taxon>Bacillati</taxon>
        <taxon>Actinomycetota</taxon>
        <taxon>Actinomycetes</taxon>
        <taxon>Micrococcales</taxon>
        <taxon>Microbacteriaceae</taxon>
        <taxon>Microbacterium</taxon>
    </lineage>
</organism>
<comment type="caution">
    <text evidence="3">The sequence shown here is derived from an EMBL/GenBank/DDBJ whole genome shotgun (WGS) entry which is preliminary data.</text>
</comment>